<dbReference type="EMBL" id="JAUSZT010000002">
    <property type="protein sequence ID" value="MDQ0995192.1"/>
    <property type="molecule type" value="Genomic_DNA"/>
</dbReference>
<keyword evidence="2" id="KW-1185">Reference proteome</keyword>
<name>A0ABU0S351_9HYPH</name>
<comment type="caution">
    <text evidence="1">The sequence shown here is derived from an EMBL/GenBank/DDBJ whole genome shotgun (WGS) entry which is preliminary data.</text>
</comment>
<evidence type="ECO:0000313" key="1">
    <source>
        <dbReference type="EMBL" id="MDQ0995192.1"/>
    </source>
</evidence>
<gene>
    <name evidence="1" type="ORF">QFZ34_000369</name>
</gene>
<organism evidence="1 2">
    <name type="scientific">Phyllobacterium ifriqiyense</name>
    <dbReference type="NCBI Taxonomy" id="314238"/>
    <lineage>
        <taxon>Bacteria</taxon>
        <taxon>Pseudomonadati</taxon>
        <taxon>Pseudomonadota</taxon>
        <taxon>Alphaproteobacteria</taxon>
        <taxon>Hyphomicrobiales</taxon>
        <taxon>Phyllobacteriaceae</taxon>
        <taxon>Phyllobacterium</taxon>
    </lineage>
</organism>
<accession>A0ABU0S351</accession>
<dbReference type="Proteomes" id="UP001237780">
    <property type="component" value="Unassembled WGS sequence"/>
</dbReference>
<sequence>MHNSKRPLACHRNGIVNAATRHLPCACRWLSEVDWTRSSHRLAEAGIMRPGSLQ</sequence>
<proteinExistence type="predicted"/>
<protein>
    <submittedName>
        <fullName evidence="1">Uncharacterized protein</fullName>
    </submittedName>
</protein>
<reference evidence="1 2" key="1">
    <citation type="submission" date="2023-07" db="EMBL/GenBank/DDBJ databases">
        <title>Comparative genomics of wheat-associated soil bacteria to identify genetic determinants of phenazine resistance.</title>
        <authorList>
            <person name="Mouncey N."/>
        </authorList>
    </citation>
    <scope>NUCLEOTIDE SEQUENCE [LARGE SCALE GENOMIC DNA]</scope>
    <source>
        <strain evidence="1 2">W4I11</strain>
    </source>
</reference>
<evidence type="ECO:0000313" key="2">
    <source>
        <dbReference type="Proteomes" id="UP001237780"/>
    </source>
</evidence>